<accession>A0A0B8PFT6</accession>
<dbReference type="Gene3D" id="3.30.420.10">
    <property type="entry name" value="Ribonuclease H-like superfamily/Ribonuclease H"/>
    <property type="match status" value="1"/>
</dbReference>
<sequence>MRACHALRPEGINWPENDQGFTSFKLEHLSVANGIEHSNAHDAMADVYATIELAKKVKQAQPRLFDFFYQHRGKNKLNTLVNIPEMTPLAHVSGMLSNEHLKTGLVAPIGWTPQKALICVDLTQDITPLFELSAEEIKTRLYTPRAELEDGEVPIPVKLVHLNKCPILAPLGY</sequence>
<evidence type="ECO:0000259" key="5">
    <source>
        <dbReference type="PROSITE" id="PS51784"/>
    </source>
</evidence>
<comment type="caution">
    <text evidence="6">The sequence shown here is derived from an EMBL/GenBank/DDBJ whole genome shotgun (WGS) entry which is preliminary data.</text>
</comment>
<dbReference type="EMBL" id="BBSA01000009">
    <property type="protein sequence ID" value="GAM63482.1"/>
    <property type="molecule type" value="Genomic_DNA"/>
</dbReference>
<dbReference type="GO" id="GO:0008310">
    <property type="term" value="F:single-stranded DNA 3'-5' DNA exonuclease activity"/>
    <property type="evidence" value="ECO:0007669"/>
    <property type="project" value="InterPro"/>
</dbReference>
<dbReference type="InterPro" id="IPR038649">
    <property type="entry name" value="EXOI_SH3_sf"/>
</dbReference>
<keyword evidence="4" id="KW-0460">Magnesium</keyword>
<dbReference type="Pfam" id="PF08411">
    <property type="entry name" value="ExoI_SH3"/>
    <property type="match status" value="1"/>
</dbReference>
<dbReference type="Gene3D" id="3.30.1520.20">
    <property type="entry name" value="Exonuclease ExoI, domain 2"/>
    <property type="match status" value="1"/>
</dbReference>
<dbReference type="GO" id="GO:0006281">
    <property type="term" value="P:DNA repair"/>
    <property type="evidence" value="ECO:0007669"/>
    <property type="project" value="InterPro"/>
</dbReference>
<dbReference type="AlphaFoldDB" id="A0A0B8PFT6"/>
<evidence type="ECO:0000313" key="6">
    <source>
        <dbReference type="EMBL" id="GAM63482.1"/>
    </source>
</evidence>
<protein>
    <submittedName>
        <fullName evidence="6">Exodeoxyribonuclease I</fullName>
    </submittedName>
</protein>
<keyword evidence="3" id="KW-0378">Hydrolase</keyword>
<dbReference type="InterPro" id="IPR012337">
    <property type="entry name" value="RNaseH-like_sf"/>
</dbReference>
<evidence type="ECO:0000256" key="1">
    <source>
        <dbReference type="ARBA" id="ARBA00001946"/>
    </source>
</evidence>
<dbReference type="InterPro" id="IPR036397">
    <property type="entry name" value="RNaseH_sf"/>
</dbReference>
<dbReference type="Proteomes" id="UP000031670">
    <property type="component" value="Unassembled WGS sequence"/>
</dbReference>
<feature type="domain" description="ExoI SH3-like" evidence="5">
    <location>
        <begin position="62"/>
        <end position="173"/>
    </location>
</feature>
<evidence type="ECO:0000256" key="2">
    <source>
        <dbReference type="ARBA" id="ARBA00022723"/>
    </source>
</evidence>
<name>A0A0B8PFT6_9VIBR</name>
<evidence type="ECO:0000313" key="7">
    <source>
        <dbReference type="Proteomes" id="UP000031670"/>
    </source>
</evidence>
<gene>
    <name evidence="6" type="ORF">JCM19232_2462</name>
</gene>
<evidence type="ECO:0000256" key="3">
    <source>
        <dbReference type="ARBA" id="ARBA00022801"/>
    </source>
</evidence>
<reference evidence="6 7" key="2">
    <citation type="submission" date="2015-01" db="EMBL/GenBank/DDBJ databases">
        <authorList>
            <consortium name="NBRP consortium"/>
            <person name="Sawabe T."/>
            <person name="Meirelles P."/>
            <person name="Feng G."/>
            <person name="Sayaka M."/>
            <person name="Hattori M."/>
            <person name="Ohkuma M."/>
        </authorList>
    </citation>
    <scope>NUCLEOTIDE SEQUENCE [LARGE SCALE GENOMIC DNA]</scope>
    <source>
        <strain evidence="6 7">JCM19232</strain>
    </source>
</reference>
<evidence type="ECO:0000256" key="4">
    <source>
        <dbReference type="ARBA" id="ARBA00022842"/>
    </source>
</evidence>
<dbReference type="SUPFAM" id="SSF53098">
    <property type="entry name" value="Ribonuclease H-like"/>
    <property type="match status" value="1"/>
</dbReference>
<dbReference type="InterPro" id="IPR013620">
    <property type="entry name" value="Exonuc_1_SH3"/>
</dbReference>
<dbReference type="PROSITE" id="PS51784">
    <property type="entry name" value="EXOI_SH3"/>
    <property type="match status" value="1"/>
</dbReference>
<proteinExistence type="predicted"/>
<dbReference type="GO" id="GO:0003676">
    <property type="term" value="F:nucleic acid binding"/>
    <property type="evidence" value="ECO:0007669"/>
    <property type="project" value="InterPro"/>
</dbReference>
<dbReference type="InterPro" id="IPR034747">
    <property type="entry name" value="EXOI_SH3"/>
</dbReference>
<comment type="cofactor">
    <cofactor evidence="1">
        <name>Mg(2+)</name>
        <dbReference type="ChEBI" id="CHEBI:18420"/>
    </cofactor>
</comment>
<organism evidence="6 7">
    <name type="scientific">Vibrio ishigakensis</name>
    <dbReference type="NCBI Taxonomy" id="1481914"/>
    <lineage>
        <taxon>Bacteria</taxon>
        <taxon>Pseudomonadati</taxon>
        <taxon>Pseudomonadota</taxon>
        <taxon>Gammaproteobacteria</taxon>
        <taxon>Vibrionales</taxon>
        <taxon>Vibrionaceae</taxon>
        <taxon>Vibrio</taxon>
    </lineage>
</organism>
<keyword evidence="2" id="KW-0479">Metal-binding</keyword>
<reference evidence="6 7" key="1">
    <citation type="submission" date="2015-01" db="EMBL/GenBank/DDBJ databases">
        <title>Vibrio sp. C5 JCM 19232 whole genome shotgun sequence.</title>
        <authorList>
            <person name="Sawabe T."/>
            <person name="Meirelles P."/>
            <person name="Feng G."/>
            <person name="Sayaka M."/>
            <person name="Hattori M."/>
            <person name="Ohkuma M."/>
        </authorList>
    </citation>
    <scope>NUCLEOTIDE SEQUENCE [LARGE SCALE GENOMIC DNA]</scope>
    <source>
        <strain evidence="6 7">JCM19232</strain>
    </source>
</reference>